<accession>A0AAV2HQF7</accession>
<comment type="subcellular location">
    <subcellularLocation>
        <location evidence="1">Membrane</location>
    </subcellularLocation>
</comment>
<name>A0AAV2HQF7_LYMST</name>
<dbReference type="Proteomes" id="UP001497497">
    <property type="component" value="Unassembled WGS sequence"/>
</dbReference>
<dbReference type="GO" id="GO:0008528">
    <property type="term" value="F:G protein-coupled peptide receptor activity"/>
    <property type="evidence" value="ECO:0007669"/>
    <property type="project" value="InterPro"/>
</dbReference>
<feature type="non-terminal residue" evidence="7">
    <location>
        <position position="322"/>
    </location>
</feature>
<evidence type="ECO:0000256" key="4">
    <source>
        <dbReference type="ARBA" id="ARBA00023136"/>
    </source>
</evidence>
<sequence>NKVVQDGIVSDEVRLLFELVISVFLCNLFCVFGIVSNIINIAVFCKQGLNNTVNISFTALAISDLCSLVALLWFNVCLNPLFLQSDVPMMPLEVQHLTGGWPHGCYARITAWVTVYITAERCLCIIAPLRVKQLVTPCRAKSALGFIYFVMIVSLLPEYLTMYIDWKFYPDTNRTLLRLVFTPDRPSVEGLTFLLYAIYITASFIVVILLTAMLVINFKRKTKWRKESTFDNKQSDNISNRDKKTINMVIVIAGVLIVCFTPSVIVSVVGFAVPGFSVIGRYANFFFIAWSFGFLFDAINSSVNIVLYYTMSSKYRQTFHQL</sequence>
<feature type="domain" description="G-protein coupled receptors family 1 profile" evidence="6">
    <location>
        <begin position="36"/>
        <end position="308"/>
    </location>
</feature>
<evidence type="ECO:0000256" key="3">
    <source>
        <dbReference type="ARBA" id="ARBA00022989"/>
    </source>
</evidence>
<keyword evidence="2 5" id="KW-0812">Transmembrane</keyword>
<protein>
    <recommendedName>
        <fullName evidence="6">G-protein coupled receptors family 1 profile domain-containing protein</fullName>
    </recommendedName>
</protein>
<feature type="transmembrane region" description="Helical" evidence="5">
    <location>
        <begin position="57"/>
        <end position="82"/>
    </location>
</feature>
<evidence type="ECO:0000313" key="7">
    <source>
        <dbReference type="EMBL" id="CAL1534774.1"/>
    </source>
</evidence>
<feature type="transmembrane region" description="Helical" evidence="5">
    <location>
        <begin position="109"/>
        <end position="131"/>
    </location>
</feature>
<feature type="non-terminal residue" evidence="7">
    <location>
        <position position="1"/>
    </location>
</feature>
<evidence type="ECO:0000256" key="1">
    <source>
        <dbReference type="ARBA" id="ARBA00004370"/>
    </source>
</evidence>
<feature type="transmembrane region" description="Helical" evidence="5">
    <location>
        <begin position="193"/>
        <end position="216"/>
    </location>
</feature>
<evidence type="ECO:0000313" key="8">
    <source>
        <dbReference type="Proteomes" id="UP001497497"/>
    </source>
</evidence>
<feature type="transmembrane region" description="Helical" evidence="5">
    <location>
        <begin position="249"/>
        <end position="273"/>
    </location>
</feature>
<dbReference type="InterPro" id="IPR019427">
    <property type="entry name" value="7TM_GPCR_serpentine_rcpt_Srw"/>
</dbReference>
<evidence type="ECO:0000259" key="6">
    <source>
        <dbReference type="PROSITE" id="PS50262"/>
    </source>
</evidence>
<dbReference type="EMBL" id="CAXITT010000182">
    <property type="protein sequence ID" value="CAL1534774.1"/>
    <property type="molecule type" value="Genomic_DNA"/>
</dbReference>
<dbReference type="Gene3D" id="1.20.1070.10">
    <property type="entry name" value="Rhodopsin 7-helix transmembrane proteins"/>
    <property type="match status" value="1"/>
</dbReference>
<dbReference type="Pfam" id="PF10324">
    <property type="entry name" value="7TM_GPCR_Srw"/>
    <property type="match status" value="1"/>
</dbReference>
<dbReference type="GO" id="GO:0016020">
    <property type="term" value="C:membrane"/>
    <property type="evidence" value="ECO:0007669"/>
    <property type="project" value="UniProtKB-SubCell"/>
</dbReference>
<dbReference type="InterPro" id="IPR017452">
    <property type="entry name" value="GPCR_Rhodpsn_7TM"/>
</dbReference>
<dbReference type="PRINTS" id="PR00237">
    <property type="entry name" value="GPCRRHODOPSN"/>
</dbReference>
<evidence type="ECO:0000256" key="2">
    <source>
        <dbReference type="ARBA" id="ARBA00022692"/>
    </source>
</evidence>
<proteinExistence type="predicted"/>
<comment type="caution">
    <text evidence="7">The sequence shown here is derived from an EMBL/GenBank/DDBJ whole genome shotgun (WGS) entry which is preliminary data.</text>
</comment>
<dbReference type="AlphaFoldDB" id="A0AAV2HQF7"/>
<feature type="transmembrane region" description="Helical" evidence="5">
    <location>
        <begin position="20"/>
        <end position="45"/>
    </location>
</feature>
<organism evidence="7 8">
    <name type="scientific">Lymnaea stagnalis</name>
    <name type="common">Great pond snail</name>
    <name type="synonym">Helix stagnalis</name>
    <dbReference type="NCBI Taxonomy" id="6523"/>
    <lineage>
        <taxon>Eukaryota</taxon>
        <taxon>Metazoa</taxon>
        <taxon>Spiralia</taxon>
        <taxon>Lophotrochozoa</taxon>
        <taxon>Mollusca</taxon>
        <taxon>Gastropoda</taxon>
        <taxon>Heterobranchia</taxon>
        <taxon>Euthyneura</taxon>
        <taxon>Panpulmonata</taxon>
        <taxon>Hygrophila</taxon>
        <taxon>Lymnaeoidea</taxon>
        <taxon>Lymnaeidae</taxon>
        <taxon>Lymnaea</taxon>
    </lineage>
</organism>
<evidence type="ECO:0000256" key="5">
    <source>
        <dbReference type="SAM" id="Phobius"/>
    </source>
</evidence>
<dbReference type="PANTHER" id="PTHR46641">
    <property type="entry name" value="FMRFAMIDE RECEPTOR-RELATED"/>
    <property type="match status" value="1"/>
</dbReference>
<feature type="transmembrane region" description="Helical" evidence="5">
    <location>
        <begin position="143"/>
        <end position="164"/>
    </location>
</feature>
<feature type="transmembrane region" description="Helical" evidence="5">
    <location>
        <begin position="285"/>
        <end position="309"/>
    </location>
</feature>
<dbReference type="InterPro" id="IPR000276">
    <property type="entry name" value="GPCR_Rhodpsn"/>
</dbReference>
<dbReference type="PANTHER" id="PTHR46641:SF2">
    <property type="entry name" value="FMRFAMIDE RECEPTOR"/>
    <property type="match status" value="1"/>
</dbReference>
<dbReference type="InterPro" id="IPR052954">
    <property type="entry name" value="GPCR-Ligand_Int"/>
</dbReference>
<keyword evidence="3 5" id="KW-1133">Transmembrane helix</keyword>
<dbReference type="SUPFAM" id="SSF81321">
    <property type="entry name" value="Family A G protein-coupled receptor-like"/>
    <property type="match status" value="1"/>
</dbReference>
<keyword evidence="4 5" id="KW-0472">Membrane</keyword>
<reference evidence="7 8" key="1">
    <citation type="submission" date="2024-04" db="EMBL/GenBank/DDBJ databases">
        <authorList>
            <consortium name="Genoscope - CEA"/>
            <person name="William W."/>
        </authorList>
    </citation>
    <scope>NUCLEOTIDE SEQUENCE [LARGE SCALE GENOMIC DNA]</scope>
</reference>
<keyword evidence="8" id="KW-1185">Reference proteome</keyword>
<gene>
    <name evidence="7" type="ORF">GSLYS_00008734001</name>
</gene>
<dbReference type="PROSITE" id="PS50262">
    <property type="entry name" value="G_PROTEIN_RECEP_F1_2"/>
    <property type="match status" value="1"/>
</dbReference>